<feature type="compositionally biased region" description="Polar residues" evidence="10">
    <location>
        <begin position="99"/>
        <end position="108"/>
    </location>
</feature>
<dbReference type="UniPathway" id="UPA00378"/>
<feature type="compositionally biased region" description="Basic and acidic residues" evidence="10">
    <location>
        <begin position="754"/>
        <end position="765"/>
    </location>
</feature>
<gene>
    <name evidence="11" type="ORF">BP5553_09328</name>
</gene>
<evidence type="ECO:0000256" key="10">
    <source>
        <dbReference type="SAM" id="MobiDB-lite"/>
    </source>
</evidence>
<evidence type="ECO:0000256" key="9">
    <source>
        <dbReference type="RuleBase" id="RU361193"/>
    </source>
</evidence>
<name>A0A370TCH1_9HELO</name>
<dbReference type="GO" id="GO:0005509">
    <property type="term" value="F:calcium ion binding"/>
    <property type="evidence" value="ECO:0007669"/>
    <property type="project" value="InterPro"/>
</dbReference>
<feature type="compositionally biased region" description="Polar residues" evidence="10">
    <location>
        <begin position="67"/>
        <end position="76"/>
    </location>
</feature>
<feature type="compositionally biased region" description="Basic and acidic residues" evidence="10">
    <location>
        <begin position="491"/>
        <end position="507"/>
    </location>
</feature>
<evidence type="ECO:0000256" key="8">
    <source>
        <dbReference type="PIRSR" id="PIRSR601382-3"/>
    </source>
</evidence>
<feature type="compositionally biased region" description="Polar residues" evidence="10">
    <location>
        <begin position="767"/>
        <end position="778"/>
    </location>
</feature>
<evidence type="ECO:0000256" key="7">
    <source>
        <dbReference type="PIRSR" id="PIRSR601382-2"/>
    </source>
</evidence>
<dbReference type="GO" id="GO:0016020">
    <property type="term" value="C:membrane"/>
    <property type="evidence" value="ECO:0007669"/>
    <property type="project" value="InterPro"/>
</dbReference>
<accession>A0A370TCH1</accession>
<comment type="similarity">
    <text evidence="3 9">Belongs to the glycosyl hydrolase 47 family.</text>
</comment>
<dbReference type="AlphaFoldDB" id="A0A370TCH1"/>
<proteinExistence type="inferred from homology"/>
<feature type="active site" description="Proton donor" evidence="6">
    <location>
        <position position="672"/>
    </location>
</feature>
<evidence type="ECO:0000256" key="3">
    <source>
        <dbReference type="ARBA" id="ARBA00007658"/>
    </source>
</evidence>
<comment type="cofactor">
    <cofactor evidence="1 7">
        <name>Ca(2+)</name>
        <dbReference type="ChEBI" id="CHEBI:29108"/>
    </cofactor>
</comment>
<feature type="region of interest" description="Disordered" evidence="10">
    <location>
        <begin position="33"/>
        <end position="123"/>
    </location>
</feature>
<feature type="compositionally biased region" description="Polar residues" evidence="10">
    <location>
        <begin position="791"/>
        <end position="802"/>
    </location>
</feature>
<keyword evidence="7" id="KW-0106">Calcium</keyword>
<evidence type="ECO:0000256" key="4">
    <source>
        <dbReference type="ARBA" id="ARBA00022801"/>
    </source>
</evidence>
<dbReference type="OrthoDB" id="10052040at2759"/>
<dbReference type="Pfam" id="PF01532">
    <property type="entry name" value="Glyco_hydro_47"/>
    <property type="match status" value="1"/>
</dbReference>
<dbReference type="Gene3D" id="1.50.10.10">
    <property type="match status" value="3"/>
</dbReference>
<dbReference type="GO" id="GO:0036503">
    <property type="term" value="P:ERAD pathway"/>
    <property type="evidence" value="ECO:0007669"/>
    <property type="project" value="UniProtKB-ARBA"/>
</dbReference>
<keyword evidence="9" id="KW-0326">Glycosidase</keyword>
<dbReference type="GO" id="GO:0005783">
    <property type="term" value="C:endoplasmic reticulum"/>
    <property type="evidence" value="ECO:0007669"/>
    <property type="project" value="TreeGrafter"/>
</dbReference>
<evidence type="ECO:0000313" key="11">
    <source>
        <dbReference type="EMBL" id="RDL31926.1"/>
    </source>
</evidence>
<dbReference type="PRINTS" id="PR00747">
    <property type="entry name" value="GLYHDRLASE47"/>
</dbReference>
<organism evidence="11 12">
    <name type="scientific">Venustampulla echinocandica</name>
    <dbReference type="NCBI Taxonomy" id="2656787"/>
    <lineage>
        <taxon>Eukaryota</taxon>
        <taxon>Fungi</taxon>
        <taxon>Dikarya</taxon>
        <taxon>Ascomycota</taxon>
        <taxon>Pezizomycotina</taxon>
        <taxon>Leotiomycetes</taxon>
        <taxon>Helotiales</taxon>
        <taxon>Pleuroascaceae</taxon>
        <taxon>Venustampulla</taxon>
    </lineage>
</organism>
<dbReference type="GO" id="GO:0004571">
    <property type="term" value="F:mannosyl-oligosaccharide 1,2-alpha-mannosidase activity"/>
    <property type="evidence" value="ECO:0007669"/>
    <property type="project" value="InterPro"/>
</dbReference>
<keyword evidence="12" id="KW-1185">Reference proteome</keyword>
<dbReference type="PANTHER" id="PTHR11742">
    <property type="entry name" value="MANNOSYL-OLIGOSACCHARIDE ALPHA-1,2-MANNOSIDASE-RELATED"/>
    <property type="match status" value="1"/>
</dbReference>
<dbReference type="GeneID" id="43602177"/>
<dbReference type="InterPro" id="IPR012341">
    <property type="entry name" value="6hp_glycosidase-like_sf"/>
</dbReference>
<dbReference type="InterPro" id="IPR036026">
    <property type="entry name" value="Seven-hairpin_glycosidases"/>
</dbReference>
<feature type="active site" description="Proton donor" evidence="6">
    <location>
        <position position="292"/>
    </location>
</feature>
<keyword evidence="5 8" id="KW-1015">Disulfide bond</keyword>
<dbReference type="GO" id="GO:0005975">
    <property type="term" value="P:carbohydrate metabolic process"/>
    <property type="evidence" value="ECO:0007669"/>
    <property type="project" value="InterPro"/>
</dbReference>
<dbReference type="STRING" id="2656787.A0A370TCH1"/>
<comment type="pathway">
    <text evidence="2">Protein modification; protein glycosylation.</text>
</comment>
<feature type="compositionally biased region" description="Polar residues" evidence="10">
    <location>
        <begin position="508"/>
        <end position="521"/>
    </location>
</feature>
<evidence type="ECO:0000256" key="5">
    <source>
        <dbReference type="ARBA" id="ARBA00023157"/>
    </source>
</evidence>
<dbReference type="Proteomes" id="UP000254866">
    <property type="component" value="Unassembled WGS sequence"/>
</dbReference>
<dbReference type="PANTHER" id="PTHR11742:SF103">
    <property type="entry name" value="ENDOPLASMIC RETICULUM MANNOSIDASE MNL2-RELATED"/>
    <property type="match status" value="1"/>
</dbReference>
<dbReference type="EMBL" id="NPIC01000011">
    <property type="protein sequence ID" value="RDL31926.1"/>
    <property type="molecule type" value="Genomic_DNA"/>
</dbReference>
<reference evidence="11 12" key="1">
    <citation type="journal article" date="2018" name="IMA Fungus">
        <title>IMA Genome-F 9: Draft genome sequence of Annulohypoxylon stygium, Aspergillus mulundensis, Berkeleyomyces basicola (syn. Thielaviopsis basicola), Ceratocystis smalleyi, two Cercospora beticola strains, Coleophoma cylindrospora, Fusarium fracticaudum, Phialophora cf. hyalina, and Morchella septimelata.</title>
        <authorList>
            <person name="Wingfield B.D."/>
            <person name="Bills G.F."/>
            <person name="Dong Y."/>
            <person name="Huang W."/>
            <person name="Nel W.J."/>
            <person name="Swalarsk-Parry B.S."/>
            <person name="Vaghefi N."/>
            <person name="Wilken P.M."/>
            <person name="An Z."/>
            <person name="de Beer Z.W."/>
            <person name="De Vos L."/>
            <person name="Chen L."/>
            <person name="Duong T.A."/>
            <person name="Gao Y."/>
            <person name="Hammerbacher A."/>
            <person name="Kikkert J.R."/>
            <person name="Li Y."/>
            <person name="Li H."/>
            <person name="Li K."/>
            <person name="Li Q."/>
            <person name="Liu X."/>
            <person name="Ma X."/>
            <person name="Naidoo K."/>
            <person name="Pethybridge S.J."/>
            <person name="Sun J."/>
            <person name="Steenkamp E.T."/>
            <person name="van der Nest M.A."/>
            <person name="van Wyk S."/>
            <person name="Wingfield M.J."/>
            <person name="Xiong C."/>
            <person name="Yue Q."/>
            <person name="Zhang X."/>
        </authorList>
    </citation>
    <scope>NUCLEOTIDE SEQUENCE [LARGE SCALE GENOMIC DNA]</scope>
    <source>
        <strain evidence="11 12">BP 5553</strain>
    </source>
</reference>
<feature type="compositionally biased region" description="Low complexity" evidence="10">
    <location>
        <begin position="804"/>
        <end position="817"/>
    </location>
</feature>
<dbReference type="EC" id="3.2.1.-" evidence="9"/>
<evidence type="ECO:0000313" key="12">
    <source>
        <dbReference type="Proteomes" id="UP000254866"/>
    </source>
</evidence>
<keyword evidence="4 9" id="KW-0378">Hydrolase</keyword>
<feature type="disulfide bond" evidence="8">
    <location>
        <begin position="629"/>
        <end position="658"/>
    </location>
</feature>
<dbReference type="InterPro" id="IPR001382">
    <property type="entry name" value="Glyco_hydro_47"/>
</dbReference>
<keyword evidence="7" id="KW-0479">Metal-binding</keyword>
<evidence type="ECO:0000256" key="6">
    <source>
        <dbReference type="PIRSR" id="PIRSR601382-1"/>
    </source>
</evidence>
<dbReference type="FunFam" id="1.50.10.10:FF:000044">
    <property type="entry name" value="alpha-1,2-Mannosidase"/>
    <property type="match status" value="1"/>
</dbReference>
<feature type="region of interest" description="Disordered" evidence="10">
    <location>
        <begin position="716"/>
        <end position="817"/>
    </location>
</feature>
<dbReference type="InterPro" id="IPR050749">
    <property type="entry name" value="Glycosyl_Hydrolase_47"/>
</dbReference>
<comment type="caution">
    <text evidence="11">The sequence shown here is derived from an EMBL/GenBank/DDBJ whole genome shotgun (WGS) entry which is preliminary data.</text>
</comment>
<feature type="compositionally biased region" description="Basic and acidic residues" evidence="10">
    <location>
        <begin position="779"/>
        <end position="790"/>
    </location>
</feature>
<evidence type="ECO:0000256" key="2">
    <source>
        <dbReference type="ARBA" id="ARBA00004922"/>
    </source>
</evidence>
<feature type="active site" evidence="6">
    <location>
        <position position="890"/>
    </location>
</feature>
<sequence>MLRFRRYRVFLVAAAVIIFLFVRLRHQDGWSEATPLKDLGSAPQQKGEGDGDSSPDKAAADAKFLQPASQPSTKRQQLPLGPTKTKGAPASAAVASKTKFGSKSTVASTTAPPPTIPNIGIPDRKLPPARIYVDDDGMDDVHPVAPPGRQEAPSFTAETTIHWEKQVQHFPVPTESIIQLPTGKPLAINKIQHSFSDETHDAKTKREARQARVKEEFQKAWAGYKKYAWLHDELSPVSGKFRDPFCGWAATLVDSLDTLWIMGLEEEFEEAVRAVDLIDFTTSSRNEIPVFETTIRYLGGLLAAYDVSGGRFKNLLGKAVELAEILIGAFDTPNRMPVLYYNWKPAYASQPHRASSRSNLAELGSLSMEFTRLAQLTHNTKYYDAVARVTDALSEWQDRGTPLDGVFPENVDASGCNRTARFVNQQPIAPPVVVPDKDAEEVLGYQPAIPGVVQEPKPKKKPTKDSSGGPGTLQFQITPGEPAKGQVLGWEDTHPNQEKKSSKRDMGNESTVADTTPTPTRGQGIVDRQAAEDDCVPQGLTSAGYDKFSMGGGQDSTYEYFPKQYLLLGGLEDKYRPLYMKTIQAVRKWMLYRPMVPGNRDILFSGLVTNRGSSEDDLVLSAEVEHLTCFIGGMVGMAAKIFDLEGDLELAKRLTDGCVWAYNSTPSGIMPEGGIVFPCESAEHCTWNETAYHRALDPYADSRAQDVAQYIANKKAVEEEERDREAEAARVAAEEKPGLSEAEAPHNQSSSRELSPDAHLGKKSSDLAANTNGANSLRNSDRASLQKREIVSSSKGKTSGPNDESLSSVELSPSERLYNQKSETAKAGLQDVSGKGRNADLPLQETKGKTLRDPLMPYTHEGYVKNMIEQNGLPEGYVSIRDKRYILRPEAIESVWYMYRITGDSSWQDKGWKMFKSVIDATSVEHGHSAIVDVTTSNSTKADEMESFWLSETLKYYYLLYSTPDTISLDEWVLNTEAHPFKRPS</sequence>
<feature type="region of interest" description="Disordered" evidence="10">
    <location>
        <begin position="447"/>
        <end position="529"/>
    </location>
</feature>
<evidence type="ECO:0000256" key="1">
    <source>
        <dbReference type="ARBA" id="ARBA00001913"/>
    </source>
</evidence>
<protein>
    <recommendedName>
        <fullName evidence="9">alpha-1,2-Mannosidase</fullName>
        <ecNumber evidence="9">3.2.1.-</ecNumber>
    </recommendedName>
</protein>
<feature type="compositionally biased region" description="Basic and acidic residues" evidence="10">
    <location>
        <begin position="723"/>
        <end position="738"/>
    </location>
</feature>
<feature type="binding site" evidence="7">
    <location>
        <position position="976"/>
    </location>
    <ligand>
        <name>Ca(2+)</name>
        <dbReference type="ChEBI" id="CHEBI:29108"/>
    </ligand>
</feature>
<feature type="active site" evidence="6">
    <location>
        <position position="555"/>
    </location>
</feature>
<dbReference type="SUPFAM" id="SSF48225">
    <property type="entry name" value="Seven-hairpin glycosidases"/>
    <property type="match status" value="1"/>
</dbReference>
<dbReference type="RefSeq" id="XP_031865858.1">
    <property type="nucleotide sequence ID" value="XM_032017951.1"/>
</dbReference>